<sequence length="179" mass="20178">MAIIGMSVSAELEVPTSETHSDIELAKGAEEEKKFFKTQPEAAAAATKWVDISKGYYPKLILYKSKSAYYKDRIVGVGVKKDSGVDEDLVRIDLDIIPPGKGSKTKGIHFNAKKQRRTDEKLAAIVTPTMEWTVQQRQEEYERILKGLEGKSAQEIWRLWGGAERLFVEGEEQEEEGEE</sequence>
<dbReference type="AlphaFoldDB" id="A0AAD5YBE1"/>
<proteinExistence type="predicted"/>
<evidence type="ECO:0000313" key="2">
    <source>
        <dbReference type="Proteomes" id="UP001212997"/>
    </source>
</evidence>
<reference evidence="1" key="1">
    <citation type="submission" date="2022-07" db="EMBL/GenBank/DDBJ databases">
        <title>Genome Sequence of Physisporinus lineatus.</title>
        <authorList>
            <person name="Buettner E."/>
        </authorList>
    </citation>
    <scope>NUCLEOTIDE SEQUENCE</scope>
    <source>
        <strain evidence="1">VT162</strain>
    </source>
</reference>
<dbReference type="Proteomes" id="UP001212997">
    <property type="component" value="Unassembled WGS sequence"/>
</dbReference>
<gene>
    <name evidence="1" type="ORF">NLI96_g8126</name>
</gene>
<accession>A0AAD5YBE1</accession>
<evidence type="ECO:0000313" key="1">
    <source>
        <dbReference type="EMBL" id="KAJ3480753.1"/>
    </source>
</evidence>
<name>A0AAD5YBE1_9APHY</name>
<protein>
    <submittedName>
        <fullName evidence="1">Uncharacterized protein</fullName>
    </submittedName>
</protein>
<dbReference type="EMBL" id="JANAWD010000357">
    <property type="protein sequence ID" value="KAJ3480753.1"/>
    <property type="molecule type" value="Genomic_DNA"/>
</dbReference>
<keyword evidence="2" id="KW-1185">Reference proteome</keyword>
<organism evidence="1 2">
    <name type="scientific">Meripilus lineatus</name>
    <dbReference type="NCBI Taxonomy" id="2056292"/>
    <lineage>
        <taxon>Eukaryota</taxon>
        <taxon>Fungi</taxon>
        <taxon>Dikarya</taxon>
        <taxon>Basidiomycota</taxon>
        <taxon>Agaricomycotina</taxon>
        <taxon>Agaricomycetes</taxon>
        <taxon>Polyporales</taxon>
        <taxon>Meripilaceae</taxon>
        <taxon>Meripilus</taxon>
    </lineage>
</organism>
<comment type="caution">
    <text evidence="1">The sequence shown here is derived from an EMBL/GenBank/DDBJ whole genome shotgun (WGS) entry which is preliminary data.</text>
</comment>